<accession>A0A5C6CET7</accession>
<reference evidence="2 3" key="1">
    <citation type="submission" date="2019-02" db="EMBL/GenBank/DDBJ databases">
        <title>Deep-cultivation of Planctomycetes and their phenomic and genomic characterization uncovers novel biology.</title>
        <authorList>
            <person name="Wiegand S."/>
            <person name="Jogler M."/>
            <person name="Boedeker C."/>
            <person name="Pinto D."/>
            <person name="Vollmers J."/>
            <person name="Rivas-Marin E."/>
            <person name="Kohn T."/>
            <person name="Peeters S.H."/>
            <person name="Heuer A."/>
            <person name="Rast P."/>
            <person name="Oberbeckmann S."/>
            <person name="Bunk B."/>
            <person name="Jeske O."/>
            <person name="Meyerdierks A."/>
            <person name="Storesund J.E."/>
            <person name="Kallscheuer N."/>
            <person name="Luecker S."/>
            <person name="Lage O.M."/>
            <person name="Pohl T."/>
            <person name="Merkel B.J."/>
            <person name="Hornburger P."/>
            <person name="Mueller R.-W."/>
            <person name="Bruemmer F."/>
            <person name="Labrenz M."/>
            <person name="Spormann A.M."/>
            <person name="Op Den Camp H."/>
            <person name="Overmann J."/>
            <person name="Amann R."/>
            <person name="Jetten M.S.M."/>
            <person name="Mascher T."/>
            <person name="Medema M.H."/>
            <person name="Devos D.P."/>
            <person name="Kaster A.-K."/>
            <person name="Ovreas L."/>
            <person name="Rohde M."/>
            <person name="Galperin M.Y."/>
            <person name="Jogler C."/>
        </authorList>
    </citation>
    <scope>NUCLEOTIDE SEQUENCE [LARGE SCALE GENOMIC DNA]</scope>
    <source>
        <strain evidence="2 3">Pla144</strain>
    </source>
</reference>
<proteinExistence type="predicted"/>
<dbReference type="AlphaFoldDB" id="A0A5C6CET7"/>
<dbReference type="Proteomes" id="UP000318437">
    <property type="component" value="Unassembled WGS sequence"/>
</dbReference>
<organism evidence="2 3">
    <name type="scientific">Bythopirellula polymerisocia</name>
    <dbReference type="NCBI Taxonomy" id="2528003"/>
    <lineage>
        <taxon>Bacteria</taxon>
        <taxon>Pseudomonadati</taxon>
        <taxon>Planctomycetota</taxon>
        <taxon>Planctomycetia</taxon>
        <taxon>Pirellulales</taxon>
        <taxon>Lacipirellulaceae</taxon>
        <taxon>Bythopirellula</taxon>
    </lineage>
</organism>
<keyword evidence="3" id="KW-1185">Reference proteome</keyword>
<feature type="coiled-coil region" evidence="1">
    <location>
        <begin position="359"/>
        <end position="386"/>
    </location>
</feature>
<name>A0A5C6CET7_9BACT</name>
<gene>
    <name evidence="2" type="ORF">Pla144_45120</name>
</gene>
<comment type="caution">
    <text evidence="2">The sequence shown here is derived from an EMBL/GenBank/DDBJ whole genome shotgun (WGS) entry which is preliminary data.</text>
</comment>
<keyword evidence="1" id="KW-0175">Coiled coil</keyword>
<dbReference type="RefSeq" id="WP_146452764.1">
    <property type="nucleotide sequence ID" value="NZ_SJPS01000009.1"/>
</dbReference>
<protein>
    <submittedName>
        <fullName evidence="2">Uncharacterized protein</fullName>
    </submittedName>
</protein>
<evidence type="ECO:0000256" key="1">
    <source>
        <dbReference type="SAM" id="Coils"/>
    </source>
</evidence>
<evidence type="ECO:0000313" key="2">
    <source>
        <dbReference type="EMBL" id="TWU21816.1"/>
    </source>
</evidence>
<dbReference type="OrthoDB" id="134712at2"/>
<dbReference type="EMBL" id="SJPS01000009">
    <property type="protein sequence ID" value="TWU21816.1"/>
    <property type="molecule type" value="Genomic_DNA"/>
</dbReference>
<sequence>MSRVSIQEKEKLPTVSAQQRYQDVCKIFVCKIYEALYPYLSQVRALMEQFFDRCEAFSQEHADWKARQQEYFEKTAISNPKLLDPGNPVMENDREMRWNGRQRNNFAGPLPNGIESISSDEDLRTPYVYERFIQAEELTELRKTSSPLLQYLMPWNGASLLPAGEEAKVVIEAWAPRELHNENEPEFDYPLPPRQYKRKLENCELVAGLVAFHDYHTQGRRLFPTAEVEEATYCQREIIFMIMRAEAQFWGVDEDRILEMDRWLQDVVSEIELNSQGGSAKNKSQPEDNEPEVEFIFAPDGDGFFIRAFGEEGHFKFLKGFEYLYRLVQQTDRGLLATELHNTRVTDISNQPLIDEEGLKEIRNRKTEAEQELEQARHDSDSVAELIAIEELEHAKKYIRQVTSPNGKVKNVSKSSTSAITSVSSCIDRAIDKLRNVATPMTKLADHFERSITCVLTVAYSPENKTIRWSTCRPKVTKTQE</sequence>
<evidence type="ECO:0000313" key="3">
    <source>
        <dbReference type="Proteomes" id="UP000318437"/>
    </source>
</evidence>